<evidence type="ECO:0000313" key="1">
    <source>
        <dbReference type="EMBL" id="OGK37423.1"/>
    </source>
</evidence>
<evidence type="ECO:0000313" key="2">
    <source>
        <dbReference type="Proteomes" id="UP000178853"/>
    </source>
</evidence>
<reference evidence="1 2" key="1">
    <citation type="journal article" date="2016" name="Nat. Commun.">
        <title>Thousands of microbial genomes shed light on interconnected biogeochemical processes in an aquifer system.</title>
        <authorList>
            <person name="Anantharaman K."/>
            <person name="Brown C.T."/>
            <person name="Hug L.A."/>
            <person name="Sharon I."/>
            <person name="Castelle C.J."/>
            <person name="Probst A.J."/>
            <person name="Thomas B.C."/>
            <person name="Singh A."/>
            <person name="Wilkins M.J."/>
            <person name="Karaoz U."/>
            <person name="Brodie E.L."/>
            <person name="Williams K.H."/>
            <person name="Hubbard S.S."/>
            <person name="Banfield J.F."/>
        </authorList>
    </citation>
    <scope>NUCLEOTIDE SEQUENCE [LARGE SCALE GENOMIC DNA]</scope>
</reference>
<evidence type="ECO:0008006" key="3">
    <source>
        <dbReference type="Google" id="ProtNLM"/>
    </source>
</evidence>
<sequence>MKVIFGAQACGFGPVSKMVSLTKEFKKEERLFIGNDISLEFVNRQNTLFSKIIDRNKRASNIIDETIKESSYGVVVMDHDLAFQLYLSRKRYYFIDSLFGFWYSRKNENTLARIFSSFSEMSQKEKIKNHNLLKVHEQKLFAHFYSEMSFIQNFFEVKNRISRLNRLGFKNLVEVNPIIDNYYYQQYKNSSNGELLINLGGIENFLVDIETADYLKLIEKLSLDLINLPYVKNITVCAGSYKYKKSKIINGKSILFSFEDKISFHKLISTAQFYLSSPGMTAFYEALYYQRPTIYLPEQHASQYYNINHIKKTWLRPYCLTLFDVIGEKKISPNDFRGSTQIVKYVDKILHNKNLYNKFRDNLRKKIEIVREVNLLAYQQKCSKTIHQLKVSTNYTNIVNIINKNEQLYLD</sequence>
<dbReference type="AlphaFoldDB" id="A0A1F7I220"/>
<protein>
    <recommendedName>
        <fullName evidence="3">Glycosyl transferase family 28 C-terminal domain-containing protein</fullName>
    </recommendedName>
</protein>
<gene>
    <name evidence="1" type="ORF">A3F60_00640</name>
</gene>
<comment type="caution">
    <text evidence="1">The sequence shown here is derived from an EMBL/GenBank/DDBJ whole genome shotgun (WGS) entry which is preliminary data.</text>
</comment>
<proteinExistence type="predicted"/>
<dbReference type="Proteomes" id="UP000178853">
    <property type="component" value="Unassembled WGS sequence"/>
</dbReference>
<accession>A0A1F7I220</accession>
<dbReference type="EMBL" id="MGAA01000021">
    <property type="protein sequence ID" value="OGK37423.1"/>
    <property type="molecule type" value="Genomic_DNA"/>
</dbReference>
<organism evidence="1 2">
    <name type="scientific">Candidatus Roizmanbacteria bacterium RIFCSPHIGHO2_12_FULL_39_8</name>
    <dbReference type="NCBI Taxonomy" id="1802050"/>
    <lineage>
        <taxon>Bacteria</taxon>
        <taxon>Candidatus Roizmaniibacteriota</taxon>
    </lineage>
</organism>
<name>A0A1F7I220_9BACT</name>